<dbReference type="Proteomes" id="UP000263268">
    <property type="component" value="Unassembled WGS sequence"/>
</dbReference>
<comment type="caution">
    <text evidence="1">The sequence shown here is derived from an EMBL/GenBank/DDBJ whole genome shotgun (WGS) entry which is preliminary data.</text>
</comment>
<evidence type="ECO:0000313" key="1">
    <source>
        <dbReference type="EMBL" id="HCY82897.1"/>
    </source>
</evidence>
<evidence type="ECO:0000313" key="2">
    <source>
        <dbReference type="Proteomes" id="UP000263268"/>
    </source>
</evidence>
<evidence type="ECO:0008006" key="3">
    <source>
        <dbReference type="Google" id="ProtNLM"/>
    </source>
</evidence>
<dbReference type="EMBL" id="DPRK01000249">
    <property type="protein sequence ID" value="HCY82897.1"/>
    <property type="molecule type" value="Genomic_DNA"/>
</dbReference>
<sequence>GSITFENLTIKGQDDVVTGNPAGANTGITKLGAASTPLVFRNVKFINCEHAVTHNAERAFATTTDQVEMHYCQADVDKAIQSNSNVHATYSLFGANAYHTALSGSAPAIHVKTLLCGPNTANVGNATETIQATIA</sequence>
<feature type="non-terminal residue" evidence="1">
    <location>
        <position position="1"/>
    </location>
</feature>
<organism evidence="1 2">
    <name type="scientific">Xanthomarina gelatinilytica</name>
    <dbReference type="NCBI Taxonomy" id="1137281"/>
    <lineage>
        <taxon>Bacteria</taxon>
        <taxon>Pseudomonadati</taxon>
        <taxon>Bacteroidota</taxon>
        <taxon>Flavobacteriia</taxon>
        <taxon>Flavobacteriales</taxon>
        <taxon>Flavobacteriaceae</taxon>
        <taxon>Xanthomarina</taxon>
    </lineage>
</organism>
<gene>
    <name evidence="1" type="ORF">DHV22_15525</name>
</gene>
<reference evidence="1 2" key="1">
    <citation type="journal article" date="2018" name="Nat. Biotechnol.">
        <title>A standardized bacterial taxonomy based on genome phylogeny substantially revises the tree of life.</title>
        <authorList>
            <person name="Parks D.H."/>
            <person name="Chuvochina M."/>
            <person name="Waite D.W."/>
            <person name="Rinke C."/>
            <person name="Skarshewski A."/>
            <person name="Chaumeil P.A."/>
            <person name="Hugenholtz P."/>
        </authorList>
    </citation>
    <scope>NUCLEOTIDE SEQUENCE [LARGE SCALE GENOMIC DNA]</scope>
    <source>
        <strain evidence="1">UBA10227</strain>
    </source>
</reference>
<accession>A0A3D6BW21</accession>
<proteinExistence type="predicted"/>
<name>A0A3D6BW21_9FLAO</name>
<protein>
    <recommendedName>
        <fullName evidence="3">Polygalacturonase</fullName>
    </recommendedName>
</protein>
<dbReference type="AlphaFoldDB" id="A0A3D6BW21"/>